<dbReference type="EMBL" id="OX459124">
    <property type="protein sequence ID" value="CAI9112201.1"/>
    <property type="molecule type" value="Genomic_DNA"/>
</dbReference>
<dbReference type="PANTHER" id="PTHR31460">
    <property type="match status" value="1"/>
</dbReference>
<evidence type="ECO:0000256" key="1">
    <source>
        <dbReference type="SAM" id="Phobius"/>
    </source>
</evidence>
<dbReference type="InterPro" id="IPR011042">
    <property type="entry name" value="6-blade_b-propeller_TolB-like"/>
</dbReference>
<dbReference type="GO" id="GO:0005783">
    <property type="term" value="C:endoplasmic reticulum"/>
    <property type="evidence" value="ECO:0007669"/>
    <property type="project" value="TreeGrafter"/>
</dbReference>
<evidence type="ECO:0000313" key="2">
    <source>
        <dbReference type="EMBL" id="CAI9112201.1"/>
    </source>
</evidence>
<dbReference type="FunFam" id="2.120.10.30:FF:000089">
    <property type="entry name" value="Calcium-dependent phosphotriesterase superfamily protein"/>
    <property type="match status" value="1"/>
</dbReference>
<name>A0AAV1DYF3_OLDCO</name>
<proteinExistence type="predicted"/>
<dbReference type="SUPFAM" id="SSF63829">
    <property type="entry name" value="Calcium-dependent phosphotriesterase"/>
    <property type="match status" value="1"/>
</dbReference>
<dbReference type="InterPro" id="IPR053224">
    <property type="entry name" value="Sensory_adhesion_molecule"/>
</dbReference>
<feature type="transmembrane region" description="Helical" evidence="1">
    <location>
        <begin position="343"/>
        <end position="361"/>
    </location>
</feature>
<dbReference type="Proteomes" id="UP001161247">
    <property type="component" value="Chromosome 7"/>
</dbReference>
<sequence>MSFTIKNHAGQLRPLPAYAGAVVGLAVFAAIFLVDPTSARRPHVINFRAHNLYPESFVWDPKDQHFIVGSLRHPSLQSVSDAGVSETLISDPSLPPNTSFLGLSIDRQRRRVLVCVHRQSSPPFNALASYEISSGKRIFLTPLVGDSESHDVANDVAVDYSGNAFVTNSGADLIWKVNVDGEASILSKSKVFKSHPVDETAFYHKCGLNGVVYHSNGYLLVVQSNTGKLYKVDTDSGSAKTVILNKDITAADGVAIRNDGVLVAASHSKMYFLKSQDGWSEGVVFDETALEVEKQTSAVAVGEQNRVYALYGYVYEGMMGNSKRDEFGIEEIESEVENKGEKIWIYVLIGLGMTYFMIWRFQMKKLVRDMNKKKN</sequence>
<gene>
    <name evidence="2" type="ORF">OLC1_LOCUS19438</name>
</gene>
<accession>A0AAV1DYF3</accession>
<evidence type="ECO:0000313" key="3">
    <source>
        <dbReference type="Proteomes" id="UP001161247"/>
    </source>
</evidence>
<protein>
    <submittedName>
        <fullName evidence="2">OLC1v1012616C1</fullName>
    </submittedName>
</protein>
<dbReference type="AlphaFoldDB" id="A0AAV1DYF3"/>
<reference evidence="2" key="1">
    <citation type="submission" date="2023-03" db="EMBL/GenBank/DDBJ databases">
        <authorList>
            <person name="Julca I."/>
        </authorList>
    </citation>
    <scope>NUCLEOTIDE SEQUENCE</scope>
</reference>
<keyword evidence="1" id="KW-0812">Transmembrane</keyword>
<dbReference type="Gene3D" id="2.120.10.30">
    <property type="entry name" value="TolB, C-terminal domain"/>
    <property type="match status" value="1"/>
</dbReference>
<keyword evidence="1" id="KW-1133">Transmembrane helix</keyword>
<keyword evidence="1" id="KW-0472">Membrane</keyword>
<keyword evidence="3" id="KW-1185">Reference proteome</keyword>
<feature type="transmembrane region" description="Helical" evidence="1">
    <location>
        <begin position="15"/>
        <end position="34"/>
    </location>
</feature>
<organism evidence="2 3">
    <name type="scientific">Oldenlandia corymbosa var. corymbosa</name>
    <dbReference type="NCBI Taxonomy" id="529605"/>
    <lineage>
        <taxon>Eukaryota</taxon>
        <taxon>Viridiplantae</taxon>
        <taxon>Streptophyta</taxon>
        <taxon>Embryophyta</taxon>
        <taxon>Tracheophyta</taxon>
        <taxon>Spermatophyta</taxon>
        <taxon>Magnoliopsida</taxon>
        <taxon>eudicotyledons</taxon>
        <taxon>Gunneridae</taxon>
        <taxon>Pentapetalae</taxon>
        <taxon>asterids</taxon>
        <taxon>lamiids</taxon>
        <taxon>Gentianales</taxon>
        <taxon>Rubiaceae</taxon>
        <taxon>Rubioideae</taxon>
        <taxon>Spermacoceae</taxon>
        <taxon>Hedyotis-Oldenlandia complex</taxon>
        <taxon>Oldenlandia</taxon>
    </lineage>
</organism>
<dbReference type="PANTHER" id="PTHR31460:SF3">
    <property type="entry name" value="MESOCENTIN"/>
    <property type="match status" value="1"/>
</dbReference>